<dbReference type="Proteomes" id="UP001242811">
    <property type="component" value="Unassembled WGS sequence"/>
</dbReference>
<evidence type="ECO:0000313" key="2">
    <source>
        <dbReference type="Proteomes" id="UP001242811"/>
    </source>
</evidence>
<accession>A0ABU0L6A5</accession>
<sequence>MKIIRNKEELEGTCYIEILPGRYLGQCWNDTSIFLTEEVFGFIEKSIESEYPTYDHYAFNEIQKEIWWRILGRLERVINLLEGHHKMNTLKEHIGFFFGCSKDEFIKDYENNIEKLRELINEFQTWIKERLKSQNYISVLGI</sequence>
<name>A0ABU0L6A5_9BACL</name>
<reference evidence="1 2" key="1">
    <citation type="submission" date="2023-07" db="EMBL/GenBank/DDBJ databases">
        <title>Genomic Encyclopedia of Type Strains, Phase IV (KMG-IV): sequencing the most valuable type-strain genomes for metagenomic binning, comparative biology and taxonomic classification.</title>
        <authorList>
            <person name="Goeker M."/>
        </authorList>
    </citation>
    <scope>NUCLEOTIDE SEQUENCE [LARGE SCALE GENOMIC DNA]</scope>
    <source>
        <strain evidence="1 2">DSM 14914</strain>
    </source>
</reference>
<evidence type="ECO:0000313" key="1">
    <source>
        <dbReference type="EMBL" id="MDQ0496794.1"/>
    </source>
</evidence>
<comment type="caution">
    <text evidence="1">The sequence shown here is derived from an EMBL/GenBank/DDBJ whole genome shotgun (WGS) entry which is preliminary data.</text>
</comment>
<organism evidence="1 2">
    <name type="scientific">Paenibacillus brasilensis</name>
    <dbReference type="NCBI Taxonomy" id="128574"/>
    <lineage>
        <taxon>Bacteria</taxon>
        <taxon>Bacillati</taxon>
        <taxon>Bacillota</taxon>
        <taxon>Bacilli</taxon>
        <taxon>Bacillales</taxon>
        <taxon>Paenibacillaceae</taxon>
        <taxon>Paenibacillus</taxon>
    </lineage>
</organism>
<proteinExistence type="predicted"/>
<protein>
    <submittedName>
        <fullName evidence="1">Uncharacterized protein</fullName>
    </submittedName>
</protein>
<dbReference type="RefSeq" id="WP_152378953.1">
    <property type="nucleotide sequence ID" value="NZ_CP045298.1"/>
</dbReference>
<keyword evidence="2" id="KW-1185">Reference proteome</keyword>
<dbReference type="EMBL" id="JAUSWA010000044">
    <property type="protein sequence ID" value="MDQ0496794.1"/>
    <property type="molecule type" value="Genomic_DNA"/>
</dbReference>
<gene>
    <name evidence="1" type="ORF">QOZ95_004994</name>
</gene>